<evidence type="ECO:0000256" key="4">
    <source>
        <dbReference type="ARBA" id="ARBA00023015"/>
    </source>
</evidence>
<dbReference type="GO" id="GO:0000978">
    <property type="term" value="F:RNA polymerase II cis-regulatory region sequence-specific DNA binding"/>
    <property type="evidence" value="ECO:0007669"/>
    <property type="project" value="TreeGrafter"/>
</dbReference>
<keyword evidence="5" id="KW-0238">DNA-binding</keyword>
<dbReference type="GO" id="GO:0003681">
    <property type="term" value="F:bent DNA binding"/>
    <property type="evidence" value="ECO:0007669"/>
    <property type="project" value="TreeGrafter"/>
</dbReference>
<comment type="subunit">
    <text evidence="9">Part of the SNAPc complex composed of 5 subunits: SNAPC1, SNAPC2, SNAPC3, SNAPC4 and SNAPC5. SNAPC3 interacts with SNAPC1.</text>
</comment>
<dbReference type="GO" id="GO:0001046">
    <property type="term" value="F:core promoter sequence-specific DNA binding"/>
    <property type="evidence" value="ECO:0007669"/>
    <property type="project" value="TreeGrafter"/>
</dbReference>
<proteinExistence type="inferred from homology"/>
<evidence type="ECO:0000256" key="7">
    <source>
        <dbReference type="ARBA" id="ARBA00023242"/>
    </source>
</evidence>
<dbReference type="GO" id="GO:0042795">
    <property type="term" value="P:snRNA transcription by RNA polymerase II"/>
    <property type="evidence" value="ECO:0007669"/>
    <property type="project" value="TreeGrafter"/>
</dbReference>
<comment type="subcellular location">
    <subcellularLocation>
        <location evidence="1">Nucleus</location>
    </subcellularLocation>
</comment>
<dbReference type="GO" id="GO:0005634">
    <property type="term" value="C:nucleus"/>
    <property type="evidence" value="ECO:0007669"/>
    <property type="project" value="UniProtKB-SubCell"/>
</dbReference>
<gene>
    <name evidence="11" type="ORF">J437_LFUL009113</name>
</gene>
<evidence type="ECO:0000256" key="1">
    <source>
        <dbReference type="ARBA" id="ARBA00004123"/>
    </source>
</evidence>
<dbReference type="Proteomes" id="UP000792457">
    <property type="component" value="Unassembled WGS sequence"/>
</dbReference>
<dbReference type="Pfam" id="PF12251">
    <property type="entry name" value="SNAPC3"/>
    <property type="match status" value="1"/>
</dbReference>
<evidence type="ECO:0000256" key="3">
    <source>
        <dbReference type="ARBA" id="ARBA00013634"/>
    </source>
</evidence>
<evidence type="ECO:0000256" key="5">
    <source>
        <dbReference type="ARBA" id="ARBA00023125"/>
    </source>
</evidence>
<organism evidence="11 12">
    <name type="scientific">Ladona fulva</name>
    <name type="common">Scarce chaser dragonfly</name>
    <name type="synonym">Libellula fulva</name>
    <dbReference type="NCBI Taxonomy" id="123851"/>
    <lineage>
        <taxon>Eukaryota</taxon>
        <taxon>Metazoa</taxon>
        <taxon>Ecdysozoa</taxon>
        <taxon>Arthropoda</taxon>
        <taxon>Hexapoda</taxon>
        <taxon>Insecta</taxon>
        <taxon>Pterygota</taxon>
        <taxon>Palaeoptera</taxon>
        <taxon>Odonata</taxon>
        <taxon>Epiprocta</taxon>
        <taxon>Anisoptera</taxon>
        <taxon>Libelluloidea</taxon>
        <taxon>Libellulidae</taxon>
        <taxon>Ladona</taxon>
    </lineage>
</organism>
<dbReference type="GO" id="GO:0001006">
    <property type="term" value="F:RNA polymerase III type 3 promoter sequence-specific DNA binding"/>
    <property type="evidence" value="ECO:0007669"/>
    <property type="project" value="TreeGrafter"/>
</dbReference>
<dbReference type="InterPro" id="IPR022042">
    <property type="entry name" value="snRNA-activating_su3"/>
</dbReference>
<reference evidence="11" key="1">
    <citation type="submission" date="2013-04" db="EMBL/GenBank/DDBJ databases">
        <authorList>
            <person name="Qu J."/>
            <person name="Murali S.C."/>
            <person name="Bandaranaike D."/>
            <person name="Bellair M."/>
            <person name="Blankenburg K."/>
            <person name="Chao H."/>
            <person name="Dinh H."/>
            <person name="Doddapaneni H."/>
            <person name="Downs B."/>
            <person name="Dugan-Rocha S."/>
            <person name="Elkadiri S."/>
            <person name="Gnanaolivu R.D."/>
            <person name="Hernandez B."/>
            <person name="Javaid M."/>
            <person name="Jayaseelan J.C."/>
            <person name="Lee S."/>
            <person name="Li M."/>
            <person name="Ming W."/>
            <person name="Munidasa M."/>
            <person name="Muniz J."/>
            <person name="Nguyen L."/>
            <person name="Ongeri F."/>
            <person name="Osuji N."/>
            <person name="Pu L.-L."/>
            <person name="Puazo M."/>
            <person name="Qu C."/>
            <person name="Quiroz J."/>
            <person name="Raj R."/>
            <person name="Weissenberger G."/>
            <person name="Xin Y."/>
            <person name="Zou X."/>
            <person name="Han Y."/>
            <person name="Richards S."/>
            <person name="Worley K."/>
            <person name="Muzny D."/>
            <person name="Gibbs R."/>
        </authorList>
    </citation>
    <scope>NUCLEOTIDE SEQUENCE</scope>
    <source>
        <strain evidence="11">Sampled in the wild</strain>
    </source>
</reference>
<accession>A0A8K0K668</accession>
<dbReference type="GO" id="GO:0019185">
    <property type="term" value="C:snRNA-activating protein complex"/>
    <property type="evidence" value="ECO:0007669"/>
    <property type="project" value="TreeGrafter"/>
</dbReference>
<reference evidence="11" key="2">
    <citation type="submission" date="2017-10" db="EMBL/GenBank/DDBJ databases">
        <title>Ladona fulva Genome sequencing and assembly.</title>
        <authorList>
            <person name="Murali S."/>
            <person name="Richards S."/>
            <person name="Bandaranaike D."/>
            <person name="Bellair M."/>
            <person name="Blankenburg K."/>
            <person name="Chao H."/>
            <person name="Dinh H."/>
            <person name="Doddapaneni H."/>
            <person name="Dugan-Rocha S."/>
            <person name="Elkadiri S."/>
            <person name="Gnanaolivu R."/>
            <person name="Hernandez B."/>
            <person name="Skinner E."/>
            <person name="Javaid M."/>
            <person name="Lee S."/>
            <person name="Li M."/>
            <person name="Ming W."/>
            <person name="Munidasa M."/>
            <person name="Muniz J."/>
            <person name="Nguyen L."/>
            <person name="Hughes D."/>
            <person name="Osuji N."/>
            <person name="Pu L.-L."/>
            <person name="Puazo M."/>
            <person name="Qu C."/>
            <person name="Quiroz J."/>
            <person name="Raj R."/>
            <person name="Weissenberger G."/>
            <person name="Xin Y."/>
            <person name="Zou X."/>
            <person name="Han Y."/>
            <person name="Worley K."/>
            <person name="Muzny D."/>
            <person name="Gibbs R."/>
        </authorList>
    </citation>
    <scope>NUCLEOTIDE SEQUENCE</scope>
    <source>
        <strain evidence="11">Sampled in the wild</strain>
    </source>
</reference>
<dbReference type="PANTHER" id="PTHR13421:SF16">
    <property type="entry name" value="SNRNA-ACTIVATING PROTEIN COMPLEX SUBUNIT 3"/>
    <property type="match status" value="1"/>
</dbReference>
<name>A0A8K0K668_LADFU</name>
<evidence type="ECO:0000313" key="12">
    <source>
        <dbReference type="Proteomes" id="UP000792457"/>
    </source>
</evidence>
<keyword evidence="6" id="KW-0804">Transcription</keyword>
<dbReference type="EMBL" id="KZ308372">
    <property type="protein sequence ID" value="KAG8228462.1"/>
    <property type="molecule type" value="Genomic_DNA"/>
</dbReference>
<evidence type="ECO:0000256" key="9">
    <source>
        <dbReference type="ARBA" id="ARBA00025958"/>
    </source>
</evidence>
<sequence>MFLAMDEIYASLDKRWVTEKIPVKKTFAKYAREIDSFLSHSSAVDSMSKILNTSITTEQAAELEEICNHEKFALPSERTYKLSRKATAETGCVELPLTEEGKQKLATLKLRSESRSEYGRKETGAYVLVNKNRSRITTIKAQVTKEKVRDLKPYSNYILTVRIYHPFQQNYGSRKKVGPVLAQIIHVCGGQKLTTLRDTIFCINDYAVPGDRSENLTEIIKLTNKEIYPSGFFFIEDVFYNDRRDPSSKDYSSTVLNWLRRMPGKVDNFRSVSMEDAKFDDLCIRLGYPYVYVHQGSCEHIILFSDASPADSLVSTEYPMIVYMFKKNSILCNFCGHFVAMWMVHACDRIPYRWVHLCKSCLKTYCYKDGKKIGNFYLYEYIDPSSVLHNEKL</sequence>
<dbReference type="GO" id="GO:0042796">
    <property type="term" value="P:snRNA transcription by RNA polymerase III"/>
    <property type="evidence" value="ECO:0007669"/>
    <property type="project" value="TreeGrafter"/>
</dbReference>
<dbReference type="OrthoDB" id="46583at2759"/>
<comment type="function">
    <text evidence="8">Part of the SNAPc complex required for the transcription of both RNA polymerase II and III small-nuclear RNA genes. Binds to the proximal sequence element (PSE), a non-TATA-box basal promoter element common to these 2 types of genes. Recruits TBP and BRF2 to the U6 snRNA TATA box.</text>
</comment>
<evidence type="ECO:0000256" key="6">
    <source>
        <dbReference type="ARBA" id="ARBA00023163"/>
    </source>
</evidence>
<protein>
    <recommendedName>
        <fullName evidence="3">snRNA-activating protein complex subunit 3</fullName>
    </recommendedName>
    <alternativeName>
        <fullName evidence="10">Small nuclear RNA-activating complex polypeptide 3</fullName>
    </alternativeName>
</protein>
<dbReference type="AlphaFoldDB" id="A0A8K0K668"/>
<evidence type="ECO:0000256" key="10">
    <source>
        <dbReference type="ARBA" id="ARBA00029606"/>
    </source>
</evidence>
<evidence type="ECO:0000313" key="11">
    <source>
        <dbReference type="EMBL" id="KAG8228462.1"/>
    </source>
</evidence>
<comment type="similarity">
    <text evidence="2">Belongs to the SNAPC3/SRD2 family.</text>
</comment>
<keyword evidence="7" id="KW-0539">Nucleus</keyword>
<evidence type="ECO:0000256" key="8">
    <source>
        <dbReference type="ARBA" id="ARBA00025193"/>
    </source>
</evidence>
<evidence type="ECO:0000256" key="2">
    <source>
        <dbReference type="ARBA" id="ARBA00010410"/>
    </source>
</evidence>
<comment type="caution">
    <text evidence="11">The sequence shown here is derived from an EMBL/GenBank/DDBJ whole genome shotgun (WGS) entry which is preliminary data.</text>
</comment>
<keyword evidence="4" id="KW-0805">Transcription regulation</keyword>
<keyword evidence="12" id="KW-1185">Reference proteome</keyword>
<dbReference type="PANTHER" id="PTHR13421">
    <property type="entry name" value="SNRNA-ACTIVATING PROTEIN COMPLEX SUBUNIT 3"/>
    <property type="match status" value="1"/>
</dbReference>